<keyword evidence="1" id="KW-1133">Transmembrane helix</keyword>
<evidence type="ECO:0000313" key="3">
    <source>
        <dbReference type="Proteomes" id="UP000678679"/>
    </source>
</evidence>
<reference evidence="2 3" key="1">
    <citation type="submission" date="2021-05" db="EMBL/GenBank/DDBJ databases">
        <title>Comparative genomic studies on the polysaccharide-degrading batcterial strains of the Flammeovirga genus.</title>
        <authorList>
            <person name="Zewei F."/>
            <person name="Zheng Z."/>
            <person name="Yu L."/>
            <person name="Ruyue G."/>
            <person name="Yanhong M."/>
            <person name="Yuanyuan C."/>
            <person name="Jingyan G."/>
            <person name="Wenjun H."/>
        </authorList>
    </citation>
    <scope>NUCLEOTIDE SEQUENCE [LARGE SCALE GENOMIC DNA]</scope>
    <source>
        <strain evidence="2 3">NBRC:100898</strain>
    </source>
</reference>
<dbReference type="Proteomes" id="UP000678679">
    <property type="component" value="Chromosome 1"/>
</dbReference>
<protein>
    <submittedName>
        <fullName evidence="2">DUF983 domain-containing protein</fullName>
    </submittedName>
</protein>
<keyword evidence="3" id="KW-1185">Reference proteome</keyword>
<accession>A0AAX1MXM4</accession>
<organism evidence="2 3">
    <name type="scientific">Flammeovirga yaeyamensis</name>
    <dbReference type="NCBI Taxonomy" id="367791"/>
    <lineage>
        <taxon>Bacteria</taxon>
        <taxon>Pseudomonadati</taxon>
        <taxon>Bacteroidota</taxon>
        <taxon>Cytophagia</taxon>
        <taxon>Cytophagales</taxon>
        <taxon>Flammeovirgaceae</taxon>
        <taxon>Flammeovirga</taxon>
    </lineage>
</organism>
<keyword evidence="1" id="KW-0812">Transmembrane</keyword>
<dbReference type="AlphaFoldDB" id="A0AAX1MXM4"/>
<dbReference type="RefSeq" id="WP_169663464.1">
    <property type="nucleotide sequence ID" value="NZ_CP076132.1"/>
</dbReference>
<dbReference type="KEGG" id="fya:KMW28_10435"/>
<dbReference type="EMBL" id="CP076132">
    <property type="protein sequence ID" value="QWG00073.1"/>
    <property type="molecule type" value="Genomic_DNA"/>
</dbReference>
<feature type="transmembrane region" description="Helical" evidence="1">
    <location>
        <begin position="58"/>
        <end position="78"/>
    </location>
</feature>
<evidence type="ECO:0000313" key="2">
    <source>
        <dbReference type="EMBL" id="QWG00073.1"/>
    </source>
</evidence>
<feature type="transmembrane region" description="Helical" evidence="1">
    <location>
        <begin position="84"/>
        <end position="103"/>
    </location>
</feature>
<name>A0AAX1MXM4_9BACT</name>
<evidence type="ECO:0000256" key="1">
    <source>
        <dbReference type="SAM" id="Phobius"/>
    </source>
</evidence>
<dbReference type="Pfam" id="PF06170">
    <property type="entry name" value="DUF983"/>
    <property type="match status" value="1"/>
</dbReference>
<dbReference type="InterPro" id="IPR009325">
    <property type="entry name" value="DUF983"/>
</dbReference>
<gene>
    <name evidence="2" type="ORF">KMW28_10435</name>
</gene>
<sequence>MNFTSILAVLNNRCPSCREKSIFTNAAYSTSFHKVHKRCPNCNANLVPETGFYYGAMYVSYAINTAIILGVMFVFTVLLDIDDVSILLAAAIGPMIVFMPLIFRLSRSIYLHLVGGIKYQGKK</sequence>
<keyword evidence="1" id="KW-0472">Membrane</keyword>
<proteinExistence type="predicted"/>